<feature type="repeat" description="ANK" evidence="1">
    <location>
        <begin position="86"/>
        <end position="118"/>
    </location>
</feature>
<dbReference type="AlphaFoldDB" id="A0ABD3X8H2"/>
<dbReference type="InterPro" id="IPR002110">
    <property type="entry name" value="Ankyrin_rpt"/>
</dbReference>
<keyword evidence="1" id="KW-0040">ANK repeat</keyword>
<dbReference type="Gene3D" id="1.25.40.20">
    <property type="entry name" value="Ankyrin repeat-containing domain"/>
    <property type="match status" value="1"/>
</dbReference>
<evidence type="ECO:0000313" key="2">
    <source>
        <dbReference type="EMBL" id="KAL3882372.1"/>
    </source>
</evidence>
<sequence>MGSEKQNFDTEFSSTGIFQGIVERNPEKVLYFIKRGENVNQVCSKTGMGYLHLIMTVAYPITETKYVPIVYQLSNANILLDHPDADGRSPLHLSIKGMLLELMVALIKCGASCRIEDDEQLISKYGGFTECETLERYRKFAPGYWIPVEENKSFKVNILVKSWCRINISRNEKTLVEFAKEKSVDDKIARMLLENESTIEFAHATIAGDEDKMKSLLDHFDIDLTTKDMSHRESYFEPYFPLTLYGAAIKYGHKHILHMLKNVENIKITEPAITRHSEDDSDRSQSAVCLIL</sequence>
<protein>
    <submittedName>
        <fullName evidence="2">Uncharacterized protein</fullName>
    </submittedName>
</protein>
<proteinExistence type="predicted"/>
<evidence type="ECO:0000256" key="1">
    <source>
        <dbReference type="PROSITE-ProRule" id="PRU00023"/>
    </source>
</evidence>
<gene>
    <name evidence="2" type="ORF">ACJMK2_028724</name>
</gene>
<dbReference type="SUPFAM" id="SSF48403">
    <property type="entry name" value="Ankyrin repeat"/>
    <property type="match status" value="1"/>
</dbReference>
<reference evidence="2 3" key="1">
    <citation type="submission" date="2024-11" db="EMBL/GenBank/DDBJ databases">
        <title>Chromosome-level genome assembly of the freshwater bivalve Anodonta woodiana.</title>
        <authorList>
            <person name="Chen X."/>
        </authorList>
    </citation>
    <scope>NUCLEOTIDE SEQUENCE [LARGE SCALE GENOMIC DNA]</scope>
    <source>
        <strain evidence="2">MN2024</strain>
        <tissue evidence="2">Gills</tissue>
    </source>
</reference>
<evidence type="ECO:0000313" key="3">
    <source>
        <dbReference type="Proteomes" id="UP001634394"/>
    </source>
</evidence>
<dbReference type="EMBL" id="JBJQND010000003">
    <property type="protein sequence ID" value="KAL3882372.1"/>
    <property type="molecule type" value="Genomic_DNA"/>
</dbReference>
<dbReference type="Proteomes" id="UP001634394">
    <property type="component" value="Unassembled WGS sequence"/>
</dbReference>
<organism evidence="2 3">
    <name type="scientific">Sinanodonta woodiana</name>
    <name type="common">Chinese pond mussel</name>
    <name type="synonym">Anodonta woodiana</name>
    <dbReference type="NCBI Taxonomy" id="1069815"/>
    <lineage>
        <taxon>Eukaryota</taxon>
        <taxon>Metazoa</taxon>
        <taxon>Spiralia</taxon>
        <taxon>Lophotrochozoa</taxon>
        <taxon>Mollusca</taxon>
        <taxon>Bivalvia</taxon>
        <taxon>Autobranchia</taxon>
        <taxon>Heteroconchia</taxon>
        <taxon>Palaeoheterodonta</taxon>
        <taxon>Unionida</taxon>
        <taxon>Unionoidea</taxon>
        <taxon>Unionidae</taxon>
        <taxon>Unioninae</taxon>
        <taxon>Sinanodonta</taxon>
    </lineage>
</organism>
<keyword evidence="3" id="KW-1185">Reference proteome</keyword>
<dbReference type="PROSITE" id="PS50088">
    <property type="entry name" value="ANK_REPEAT"/>
    <property type="match status" value="1"/>
</dbReference>
<accession>A0ABD3X8H2</accession>
<name>A0ABD3X8H2_SINWO</name>
<dbReference type="InterPro" id="IPR036770">
    <property type="entry name" value="Ankyrin_rpt-contain_sf"/>
</dbReference>
<comment type="caution">
    <text evidence="2">The sequence shown here is derived from an EMBL/GenBank/DDBJ whole genome shotgun (WGS) entry which is preliminary data.</text>
</comment>